<sequence length="84" mass="9351">MHDLNTSSLVGETTDAGRVTDLFFLNLLVVTHVTPFSVIQLFCGWNISPVDALPYFTGKKYPIRQHRENAVRKSQASSSPGRSE</sequence>
<dbReference type="AlphaFoldDB" id="E9GID5"/>
<dbReference type="InParanoid" id="E9GID5"/>
<accession>E9GID5</accession>
<keyword evidence="2" id="KW-1185">Reference proteome</keyword>
<name>E9GID5_DAPPU</name>
<evidence type="ECO:0000313" key="1">
    <source>
        <dbReference type="EMBL" id="EFX80658.1"/>
    </source>
</evidence>
<dbReference type="Proteomes" id="UP000000305">
    <property type="component" value="Unassembled WGS sequence"/>
</dbReference>
<dbReference type="KEGG" id="dpx:DAPPUDRAFT_243268"/>
<dbReference type="HOGENOM" id="CLU_2529720_0_0_1"/>
<organism evidence="1 2">
    <name type="scientific">Daphnia pulex</name>
    <name type="common">Water flea</name>
    <dbReference type="NCBI Taxonomy" id="6669"/>
    <lineage>
        <taxon>Eukaryota</taxon>
        <taxon>Metazoa</taxon>
        <taxon>Ecdysozoa</taxon>
        <taxon>Arthropoda</taxon>
        <taxon>Crustacea</taxon>
        <taxon>Branchiopoda</taxon>
        <taxon>Diplostraca</taxon>
        <taxon>Cladocera</taxon>
        <taxon>Anomopoda</taxon>
        <taxon>Daphniidae</taxon>
        <taxon>Daphnia</taxon>
    </lineage>
</organism>
<reference evidence="1 2" key="1">
    <citation type="journal article" date="2011" name="Science">
        <title>The ecoresponsive genome of Daphnia pulex.</title>
        <authorList>
            <person name="Colbourne J.K."/>
            <person name="Pfrender M.E."/>
            <person name="Gilbert D."/>
            <person name="Thomas W.K."/>
            <person name="Tucker A."/>
            <person name="Oakley T.H."/>
            <person name="Tokishita S."/>
            <person name="Aerts A."/>
            <person name="Arnold G.J."/>
            <person name="Basu M.K."/>
            <person name="Bauer D.J."/>
            <person name="Caceres C.E."/>
            <person name="Carmel L."/>
            <person name="Casola C."/>
            <person name="Choi J.H."/>
            <person name="Detter J.C."/>
            <person name="Dong Q."/>
            <person name="Dusheyko S."/>
            <person name="Eads B.D."/>
            <person name="Frohlich T."/>
            <person name="Geiler-Samerotte K.A."/>
            <person name="Gerlach D."/>
            <person name="Hatcher P."/>
            <person name="Jogdeo S."/>
            <person name="Krijgsveld J."/>
            <person name="Kriventseva E.V."/>
            <person name="Kultz D."/>
            <person name="Laforsch C."/>
            <person name="Lindquist E."/>
            <person name="Lopez J."/>
            <person name="Manak J.R."/>
            <person name="Muller J."/>
            <person name="Pangilinan J."/>
            <person name="Patwardhan R.P."/>
            <person name="Pitluck S."/>
            <person name="Pritham E.J."/>
            <person name="Rechtsteiner A."/>
            <person name="Rho M."/>
            <person name="Rogozin I.B."/>
            <person name="Sakarya O."/>
            <person name="Salamov A."/>
            <person name="Schaack S."/>
            <person name="Shapiro H."/>
            <person name="Shiga Y."/>
            <person name="Skalitzky C."/>
            <person name="Smith Z."/>
            <person name="Souvorov A."/>
            <person name="Sung W."/>
            <person name="Tang Z."/>
            <person name="Tsuchiya D."/>
            <person name="Tu H."/>
            <person name="Vos H."/>
            <person name="Wang M."/>
            <person name="Wolf Y.I."/>
            <person name="Yamagata H."/>
            <person name="Yamada T."/>
            <person name="Ye Y."/>
            <person name="Shaw J.R."/>
            <person name="Andrews J."/>
            <person name="Crease T.J."/>
            <person name="Tang H."/>
            <person name="Lucas S.M."/>
            <person name="Robertson H.M."/>
            <person name="Bork P."/>
            <person name="Koonin E.V."/>
            <person name="Zdobnov E.M."/>
            <person name="Grigoriev I.V."/>
            <person name="Lynch M."/>
            <person name="Boore J.L."/>
        </authorList>
    </citation>
    <scope>NUCLEOTIDE SEQUENCE [LARGE SCALE GENOMIC DNA]</scope>
</reference>
<dbReference type="EMBL" id="GL732546">
    <property type="protein sequence ID" value="EFX80658.1"/>
    <property type="molecule type" value="Genomic_DNA"/>
</dbReference>
<proteinExistence type="predicted"/>
<gene>
    <name evidence="1" type="ORF">DAPPUDRAFT_243268</name>
</gene>
<protein>
    <submittedName>
        <fullName evidence="1">Uncharacterized protein</fullName>
    </submittedName>
</protein>
<evidence type="ECO:0000313" key="2">
    <source>
        <dbReference type="Proteomes" id="UP000000305"/>
    </source>
</evidence>